<comment type="caution">
    <text evidence="3">The sequence shown here is derived from an EMBL/GenBank/DDBJ whole genome shotgun (WGS) entry which is preliminary data.</text>
</comment>
<protein>
    <submittedName>
        <fullName evidence="3">Uncharacterized protein</fullName>
    </submittedName>
</protein>
<dbReference type="AlphaFoldDB" id="X1T301"/>
<evidence type="ECO:0000256" key="1">
    <source>
        <dbReference type="ARBA" id="ARBA00022801"/>
    </source>
</evidence>
<dbReference type="GO" id="GO:0008829">
    <property type="term" value="F:dCTP deaminase activity"/>
    <property type="evidence" value="ECO:0007669"/>
    <property type="project" value="InterPro"/>
</dbReference>
<proteinExistence type="predicted"/>
<dbReference type="NCBIfam" id="TIGR02274">
    <property type="entry name" value="dCTP_deam"/>
    <property type="match status" value="1"/>
</dbReference>
<keyword evidence="2" id="KW-0546">Nucleotide metabolism</keyword>
<dbReference type="Pfam" id="PF22769">
    <property type="entry name" value="DCD"/>
    <property type="match status" value="1"/>
</dbReference>
<dbReference type="SUPFAM" id="SSF51283">
    <property type="entry name" value="dUTPase-like"/>
    <property type="match status" value="1"/>
</dbReference>
<evidence type="ECO:0000256" key="2">
    <source>
        <dbReference type="ARBA" id="ARBA00023080"/>
    </source>
</evidence>
<dbReference type="InterPro" id="IPR036157">
    <property type="entry name" value="dUTPase-like_sf"/>
</dbReference>
<sequence>MSVLTKTEIWEELANGQEQGGLVISPLVKGDKQIGSSSVDLHLGHEFIVFKRAKAPALDVMEWGRKKKNEYLYQSKDRISQGQKFVIHPNQLVLGASIEYISLPYNISGDIKGRSTWGRTGLIIATATNVDPGFKGCVTLELVNDGEVPLVLYPGLCVAQIVLMWTRKSGYYKGRYKYPTGPEFPDLVGEIKSLPKFYKPTK</sequence>
<dbReference type="Gene3D" id="2.70.40.10">
    <property type="match status" value="1"/>
</dbReference>
<dbReference type="PANTHER" id="PTHR42680">
    <property type="entry name" value="DCTP DEAMINASE"/>
    <property type="match status" value="1"/>
</dbReference>
<organism evidence="3">
    <name type="scientific">marine sediment metagenome</name>
    <dbReference type="NCBI Taxonomy" id="412755"/>
    <lineage>
        <taxon>unclassified sequences</taxon>
        <taxon>metagenomes</taxon>
        <taxon>ecological metagenomes</taxon>
    </lineage>
</organism>
<accession>X1T301</accession>
<dbReference type="GO" id="GO:0006229">
    <property type="term" value="P:dUTP biosynthetic process"/>
    <property type="evidence" value="ECO:0007669"/>
    <property type="project" value="InterPro"/>
</dbReference>
<gene>
    <name evidence="3" type="ORF">S12H4_29712</name>
</gene>
<evidence type="ECO:0000313" key="3">
    <source>
        <dbReference type="EMBL" id="GAI99578.1"/>
    </source>
</evidence>
<dbReference type="InterPro" id="IPR011962">
    <property type="entry name" value="dCTP_deaminase"/>
</dbReference>
<dbReference type="CDD" id="cd07557">
    <property type="entry name" value="trimeric_dUTPase"/>
    <property type="match status" value="1"/>
</dbReference>
<keyword evidence="1" id="KW-0378">Hydrolase</keyword>
<reference evidence="3" key="1">
    <citation type="journal article" date="2014" name="Front. Microbiol.">
        <title>High frequency of phylogenetically diverse reductive dehalogenase-homologous genes in deep subseafloor sedimentary metagenomes.</title>
        <authorList>
            <person name="Kawai M."/>
            <person name="Futagami T."/>
            <person name="Toyoda A."/>
            <person name="Takaki Y."/>
            <person name="Nishi S."/>
            <person name="Hori S."/>
            <person name="Arai W."/>
            <person name="Tsubouchi T."/>
            <person name="Morono Y."/>
            <person name="Uchiyama I."/>
            <person name="Ito T."/>
            <person name="Fujiyama A."/>
            <person name="Inagaki F."/>
            <person name="Takami H."/>
        </authorList>
    </citation>
    <scope>NUCLEOTIDE SEQUENCE</scope>
    <source>
        <strain evidence="3">Expedition CK06-06</strain>
    </source>
</reference>
<dbReference type="EMBL" id="BARW01017164">
    <property type="protein sequence ID" value="GAI99578.1"/>
    <property type="molecule type" value="Genomic_DNA"/>
</dbReference>
<name>X1T301_9ZZZZ</name>
<dbReference type="PANTHER" id="PTHR42680:SF3">
    <property type="entry name" value="DCTP DEAMINASE"/>
    <property type="match status" value="1"/>
</dbReference>
<dbReference type="InterPro" id="IPR033704">
    <property type="entry name" value="dUTPase_trimeric"/>
</dbReference>